<comment type="subcellular location">
    <subcellularLocation>
        <location evidence="4">Cell membrane</location>
    </subcellularLocation>
    <subcellularLocation>
        <location evidence="1">Membrane</location>
        <topology evidence="1">Multi-pass membrane protein</topology>
    </subcellularLocation>
</comment>
<keyword evidence="6" id="KW-1133">Transmembrane helix</keyword>
<feature type="region of interest" description="Disordered" evidence="5">
    <location>
        <begin position="486"/>
        <end position="521"/>
    </location>
</feature>
<dbReference type="OrthoDB" id="9772630at2"/>
<dbReference type="InterPro" id="IPR050768">
    <property type="entry name" value="UPF0353/GerABKA_families"/>
</dbReference>
<keyword evidence="6" id="KW-0812">Transmembrane</keyword>
<evidence type="ECO:0000256" key="6">
    <source>
        <dbReference type="SAM" id="Phobius"/>
    </source>
</evidence>
<dbReference type="RefSeq" id="WP_122971180.1">
    <property type="nucleotide sequence ID" value="NZ_RHLQ01000008.1"/>
</dbReference>
<proteinExistence type="inferred from homology"/>
<dbReference type="PIRSF" id="PIRSF005690">
    <property type="entry name" value="GerBA"/>
    <property type="match status" value="1"/>
</dbReference>
<name>A0A3M8HD01_9BACI</name>
<evidence type="ECO:0000256" key="5">
    <source>
        <dbReference type="SAM" id="MobiDB-lite"/>
    </source>
</evidence>
<feature type="transmembrane region" description="Helical" evidence="6">
    <location>
        <begin position="368"/>
        <end position="386"/>
    </location>
</feature>
<comment type="similarity">
    <text evidence="2 4">Belongs to the GerABKA family.</text>
</comment>
<protein>
    <submittedName>
        <fullName evidence="7">Spore germination protein</fullName>
    </submittedName>
</protein>
<dbReference type="PANTHER" id="PTHR22550">
    <property type="entry name" value="SPORE GERMINATION PROTEIN"/>
    <property type="match status" value="1"/>
</dbReference>
<dbReference type="Proteomes" id="UP000279909">
    <property type="component" value="Unassembled WGS sequence"/>
</dbReference>
<feature type="compositionally biased region" description="Basic residues" evidence="5">
    <location>
        <begin position="496"/>
        <end position="506"/>
    </location>
</feature>
<accession>A0A3M8HD01</accession>
<evidence type="ECO:0000256" key="2">
    <source>
        <dbReference type="ARBA" id="ARBA00005278"/>
    </source>
</evidence>
<evidence type="ECO:0000256" key="1">
    <source>
        <dbReference type="ARBA" id="ARBA00004141"/>
    </source>
</evidence>
<keyword evidence="3 4" id="KW-0472">Membrane</keyword>
<keyword evidence="8" id="KW-1185">Reference proteome</keyword>
<sequence>MFKKIQQKILPNEEKPEYNPPKIPVPPLKNDFINELKKIIHSPADLVIRFVTNNITIAFIDGLIETQSLDDNILARFEDTSDETPSTLRERISIPEVNVFDEMIQCIDEMLIGAVLIHINGHPQVVLAKIPSYEKRSLEAPENESQVIGTQVGFNESLNTNITLIRRFITNPNLCNEHFTLGKETRTSVSVLYIHGIVDEKHVNTVRQRIKDLDIVDLIDSAILAELIDDSSSSIFPQTLLTERPDRFCDGLLTGKVGIIVNGSSMGIICPFSFLEFFQSREDQNLRWPIASFIRLLRFAAIIVSIFFTPIYVASLTFHYEVIPQPMLVPLSESRAIVPFPPIIEALFLELVIELLREAGARLPTKVGQTIGIVGGIVIGTAAVQAGITSNILIIIVALGALASFTTPNYMMGNVIRIIRFPIIVLAGFWGYYGIMLAFCFLLIHLLKQSSLGAPYLAPFYPPRLKDWPDSIVRLPLPFISRHSVNSRSRKEIEKSKKKKNTKKQRQNSNLTPENKEKVIE</sequence>
<gene>
    <name evidence="7" type="ORF">EC501_04885</name>
</gene>
<feature type="transmembrane region" description="Helical" evidence="6">
    <location>
        <begin position="423"/>
        <end position="447"/>
    </location>
</feature>
<feature type="transmembrane region" description="Helical" evidence="6">
    <location>
        <begin position="296"/>
        <end position="316"/>
    </location>
</feature>
<dbReference type="GO" id="GO:0005886">
    <property type="term" value="C:plasma membrane"/>
    <property type="evidence" value="ECO:0007669"/>
    <property type="project" value="UniProtKB-SubCell"/>
</dbReference>
<dbReference type="GO" id="GO:0009847">
    <property type="term" value="P:spore germination"/>
    <property type="evidence" value="ECO:0007669"/>
    <property type="project" value="UniProtKB-UniRule"/>
</dbReference>
<evidence type="ECO:0000256" key="4">
    <source>
        <dbReference type="PIRNR" id="PIRNR005690"/>
    </source>
</evidence>
<comment type="caution">
    <text evidence="7">The sequence shown here is derived from an EMBL/GenBank/DDBJ whole genome shotgun (WGS) entry which is preliminary data.</text>
</comment>
<dbReference type="AlphaFoldDB" id="A0A3M8HD01"/>
<dbReference type="EMBL" id="RHLQ01000008">
    <property type="protein sequence ID" value="RND00346.1"/>
    <property type="molecule type" value="Genomic_DNA"/>
</dbReference>
<evidence type="ECO:0000313" key="8">
    <source>
        <dbReference type="Proteomes" id="UP000279909"/>
    </source>
</evidence>
<feature type="region of interest" description="Disordered" evidence="5">
    <location>
        <begin position="1"/>
        <end position="23"/>
    </location>
</feature>
<dbReference type="PANTHER" id="PTHR22550:SF5">
    <property type="entry name" value="LEUCINE ZIPPER PROTEIN 4"/>
    <property type="match status" value="1"/>
</dbReference>
<dbReference type="InterPro" id="IPR004995">
    <property type="entry name" value="Spore_Ger"/>
</dbReference>
<evidence type="ECO:0000313" key="7">
    <source>
        <dbReference type="EMBL" id="RND00346.1"/>
    </source>
</evidence>
<organism evidence="7 8">
    <name type="scientific">Lysinibacillus halotolerans</name>
    <dbReference type="NCBI Taxonomy" id="1368476"/>
    <lineage>
        <taxon>Bacteria</taxon>
        <taxon>Bacillati</taxon>
        <taxon>Bacillota</taxon>
        <taxon>Bacilli</taxon>
        <taxon>Bacillales</taxon>
        <taxon>Bacillaceae</taxon>
        <taxon>Lysinibacillus</taxon>
    </lineage>
</organism>
<evidence type="ECO:0000256" key="3">
    <source>
        <dbReference type="ARBA" id="ARBA00023136"/>
    </source>
</evidence>
<reference evidence="7 8" key="1">
    <citation type="journal article" date="2014" name="Int. J. Syst. Evol. Microbiol.">
        <title>Lysinibacillus halotolerans sp. nov., isolated from saline-alkaline soil.</title>
        <authorList>
            <person name="Kong D."/>
            <person name="Wang Y."/>
            <person name="Zhao B."/>
            <person name="Li Y."/>
            <person name="Song J."/>
            <person name="Zhai Y."/>
            <person name="Zhang C."/>
            <person name="Wang H."/>
            <person name="Chen X."/>
            <person name="Zhao B."/>
            <person name="Ruan Z."/>
        </authorList>
    </citation>
    <scope>NUCLEOTIDE SEQUENCE [LARGE SCALE GENOMIC DNA]</scope>
    <source>
        <strain evidence="7 8">MCCC 1A12703</strain>
    </source>
</reference>
<dbReference type="Pfam" id="PF03323">
    <property type="entry name" value="GerA"/>
    <property type="match status" value="1"/>
</dbReference>